<dbReference type="PANTHER" id="PTHR11085">
    <property type="entry name" value="NAD-DEPENDENT PROTEIN DEACYLASE SIRTUIN-5, MITOCHONDRIAL-RELATED"/>
    <property type="match status" value="1"/>
</dbReference>
<dbReference type="InterPro" id="IPR029035">
    <property type="entry name" value="DHS-like_NAD/FAD-binding_dom"/>
</dbReference>
<evidence type="ECO:0000256" key="1">
    <source>
        <dbReference type="ARBA" id="ARBA00022679"/>
    </source>
</evidence>
<dbReference type="GO" id="GO:0036055">
    <property type="term" value="F:protein-succinyllysine desuccinylase activity"/>
    <property type="evidence" value="ECO:0007669"/>
    <property type="project" value="InterPro"/>
</dbReference>
<dbReference type="AlphaFoldDB" id="A0A3B1C8V7"/>
<dbReference type="CDD" id="cd01412">
    <property type="entry name" value="SIRT5_Af1_CobB"/>
    <property type="match status" value="1"/>
</dbReference>
<dbReference type="PROSITE" id="PS50305">
    <property type="entry name" value="SIRTUIN"/>
    <property type="match status" value="1"/>
</dbReference>
<proteinExistence type="inferred from homology"/>
<dbReference type="SUPFAM" id="SSF52467">
    <property type="entry name" value="DHS-like NAD/FAD-binding domain"/>
    <property type="match status" value="1"/>
</dbReference>
<dbReference type="NCBIfam" id="NF001753">
    <property type="entry name" value="PRK00481.1-3"/>
    <property type="match status" value="1"/>
</dbReference>
<organism evidence="4">
    <name type="scientific">hydrothermal vent metagenome</name>
    <dbReference type="NCBI Taxonomy" id="652676"/>
    <lineage>
        <taxon>unclassified sequences</taxon>
        <taxon>metagenomes</taxon>
        <taxon>ecological metagenomes</taxon>
    </lineage>
</organism>
<name>A0A3B1C8V7_9ZZZZ</name>
<dbReference type="Gene3D" id="3.40.50.1220">
    <property type="entry name" value="TPP-binding domain"/>
    <property type="match status" value="1"/>
</dbReference>
<evidence type="ECO:0000259" key="3">
    <source>
        <dbReference type="PROSITE" id="PS50305"/>
    </source>
</evidence>
<sequence length="246" mass="27160">MSVIDGLSDDIIEKIKSAKSVTALTGAGVSAESGVPTFRGDEGLWNNYRAEELATPEAFERDPSLVWRWYDWRRTLLAPLKPNPGHETLARFEQRFDKMTLITQNVDGLHRKAGSEEPVEIHGNIWHTQCISEGTVRENRETPLKEIPPRCPDCQALLRPHIVWFGESLEPAILNRAFEGAEKCDLFFVIGTSGMVQPAASLAGVAKRGGATVIEINLEKTPLSYDVDATLLGLSGEALPEIEKIL</sequence>
<dbReference type="GO" id="GO:0017136">
    <property type="term" value="F:histone deacetylase activity, NAD-dependent"/>
    <property type="evidence" value="ECO:0007669"/>
    <property type="project" value="TreeGrafter"/>
</dbReference>
<dbReference type="InterPro" id="IPR050134">
    <property type="entry name" value="NAD-dep_sirtuin_deacylases"/>
</dbReference>
<dbReference type="GO" id="GO:0036054">
    <property type="term" value="F:protein-malonyllysine demalonylase activity"/>
    <property type="evidence" value="ECO:0007669"/>
    <property type="project" value="InterPro"/>
</dbReference>
<dbReference type="Pfam" id="PF02146">
    <property type="entry name" value="SIR2"/>
    <property type="match status" value="1"/>
</dbReference>
<dbReference type="GO" id="GO:0070403">
    <property type="term" value="F:NAD+ binding"/>
    <property type="evidence" value="ECO:0007669"/>
    <property type="project" value="InterPro"/>
</dbReference>
<keyword evidence="1" id="KW-0808">Transferase</keyword>
<accession>A0A3B1C8V7</accession>
<gene>
    <name evidence="4" type="ORF">MNBD_NITROSPINAE02-2003</name>
</gene>
<evidence type="ECO:0000256" key="2">
    <source>
        <dbReference type="ARBA" id="ARBA00023027"/>
    </source>
</evidence>
<dbReference type="Gene3D" id="3.30.1600.10">
    <property type="entry name" value="SIR2/SIRT2 'Small Domain"/>
    <property type="match status" value="1"/>
</dbReference>
<keyword evidence="2" id="KW-0520">NAD</keyword>
<dbReference type="InterPro" id="IPR026591">
    <property type="entry name" value="Sirtuin_cat_small_dom_sf"/>
</dbReference>
<reference evidence="4" key="1">
    <citation type="submission" date="2018-06" db="EMBL/GenBank/DDBJ databases">
        <authorList>
            <person name="Zhirakovskaya E."/>
        </authorList>
    </citation>
    <scope>NUCLEOTIDE SEQUENCE</scope>
</reference>
<dbReference type="InterPro" id="IPR003000">
    <property type="entry name" value="Sirtuin"/>
</dbReference>
<dbReference type="PANTHER" id="PTHR11085:SF10">
    <property type="entry name" value="NAD-DEPENDENT PROTEIN DEACYLASE SIRTUIN-5, MITOCHONDRIAL-RELATED"/>
    <property type="match status" value="1"/>
</dbReference>
<evidence type="ECO:0000313" key="4">
    <source>
        <dbReference type="EMBL" id="VAX24602.1"/>
    </source>
</evidence>
<dbReference type="InterPro" id="IPR026590">
    <property type="entry name" value="Ssirtuin_cat_dom"/>
</dbReference>
<dbReference type="InterPro" id="IPR027546">
    <property type="entry name" value="Sirtuin_class_III"/>
</dbReference>
<feature type="domain" description="Deacetylase sirtuin-type" evidence="3">
    <location>
        <begin position="1"/>
        <end position="246"/>
    </location>
</feature>
<protein>
    <submittedName>
        <fullName evidence="4">NAD-dependent protein deacetylase of SIR2 family</fullName>
    </submittedName>
</protein>
<dbReference type="EMBL" id="UOGE01000096">
    <property type="protein sequence ID" value="VAX24602.1"/>
    <property type="molecule type" value="Genomic_DNA"/>
</dbReference>
<dbReference type="HAMAP" id="MF_01121">
    <property type="entry name" value="Sirtuin_ClassIII"/>
    <property type="match status" value="1"/>
</dbReference>